<keyword evidence="2" id="KW-1185">Reference proteome</keyword>
<reference evidence="1" key="1">
    <citation type="submission" date="2023-03" db="EMBL/GenBank/DDBJ databases">
        <title>Massive genome expansion in bonnet fungi (Mycena s.s.) driven by repeated elements and novel gene families across ecological guilds.</title>
        <authorList>
            <consortium name="Lawrence Berkeley National Laboratory"/>
            <person name="Harder C.B."/>
            <person name="Miyauchi S."/>
            <person name="Viragh M."/>
            <person name="Kuo A."/>
            <person name="Thoen E."/>
            <person name="Andreopoulos B."/>
            <person name="Lu D."/>
            <person name="Skrede I."/>
            <person name="Drula E."/>
            <person name="Henrissat B."/>
            <person name="Morin E."/>
            <person name="Kohler A."/>
            <person name="Barry K."/>
            <person name="LaButti K."/>
            <person name="Morin E."/>
            <person name="Salamov A."/>
            <person name="Lipzen A."/>
            <person name="Mereny Z."/>
            <person name="Hegedus B."/>
            <person name="Baldrian P."/>
            <person name="Stursova M."/>
            <person name="Weitz H."/>
            <person name="Taylor A."/>
            <person name="Grigoriev I.V."/>
            <person name="Nagy L.G."/>
            <person name="Martin F."/>
            <person name="Kauserud H."/>
        </authorList>
    </citation>
    <scope>NUCLEOTIDE SEQUENCE</scope>
    <source>
        <strain evidence="1">CBHHK182m</strain>
    </source>
</reference>
<sequence>MSTSRLALHAPKYPPLSPSVYGFQHARAPSGASSPLPPHYITTIMRPNPRANGIDLSQIGELVEKILRRTVPSSVEALEVDTSDAATAAAEAGVKLFMPSKFKMLTEGQTEGFPGGYLKTVGIPSTRIFNGVFLEGWAATTYGDTGAALAKDVFPSTISTPISRSKLYPDDEIMAQLRVQHFIKLFSTRKSYSEAETMHPR</sequence>
<organism evidence="1 2">
    <name type="scientific">Mycena metata</name>
    <dbReference type="NCBI Taxonomy" id="1033252"/>
    <lineage>
        <taxon>Eukaryota</taxon>
        <taxon>Fungi</taxon>
        <taxon>Dikarya</taxon>
        <taxon>Basidiomycota</taxon>
        <taxon>Agaricomycotina</taxon>
        <taxon>Agaricomycetes</taxon>
        <taxon>Agaricomycetidae</taxon>
        <taxon>Agaricales</taxon>
        <taxon>Marasmiineae</taxon>
        <taxon>Mycenaceae</taxon>
        <taxon>Mycena</taxon>
    </lineage>
</organism>
<comment type="caution">
    <text evidence="1">The sequence shown here is derived from an EMBL/GenBank/DDBJ whole genome shotgun (WGS) entry which is preliminary data.</text>
</comment>
<accession>A0AAD7JI74</accession>
<dbReference type="Proteomes" id="UP001215598">
    <property type="component" value="Unassembled WGS sequence"/>
</dbReference>
<evidence type="ECO:0008006" key="3">
    <source>
        <dbReference type="Google" id="ProtNLM"/>
    </source>
</evidence>
<proteinExistence type="predicted"/>
<protein>
    <recommendedName>
        <fullName evidence="3">NmrA-like domain-containing protein</fullName>
    </recommendedName>
</protein>
<dbReference type="EMBL" id="JARKIB010000031">
    <property type="protein sequence ID" value="KAJ7763035.1"/>
    <property type="molecule type" value="Genomic_DNA"/>
</dbReference>
<gene>
    <name evidence="1" type="ORF">B0H16DRAFT_1718866</name>
</gene>
<evidence type="ECO:0000313" key="1">
    <source>
        <dbReference type="EMBL" id="KAJ7763035.1"/>
    </source>
</evidence>
<evidence type="ECO:0000313" key="2">
    <source>
        <dbReference type="Proteomes" id="UP001215598"/>
    </source>
</evidence>
<dbReference type="AlphaFoldDB" id="A0AAD7JI74"/>
<name>A0AAD7JI74_9AGAR</name>